<dbReference type="Proteomes" id="UP000009183">
    <property type="component" value="Unassembled WGS sequence, unordered"/>
</dbReference>
<protein>
    <submittedName>
        <fullName evidence="1">Uncharacterized protein</fullName>
    </submittedName>
</protein>
<evidence type="ECO:0000313" key="1">
    <source>
        <dbReference type="EMBL" id="CCB53295.1"/>
    </source>
</evidence>
<evidence type="ECO:0000313" key="2">
    <source>
        <dbReference type="Proteomes" id="UP000009183"/>
    </source>
</evidence>
<dbReference type="InParanoid" id="F6HJQ4"/>
<reference evidence="2" key="1">
    <citation type="journal article" date="2007" name="Nature">
        <title>The grapevine genome sequence suggests ancestral hexaploidization in major angiosperm phyla.</title>
        <authorList>
            <consortium name="The French-Italian Public Consortium for Grapevine Genome Characterization."/>
            <person name="Jaillon O."/>
            <person name="Aury J.-M."/>
            <person name="Noel B."/>
            <person name="Policriti A."/>
            <person name="Clepet C."/>
            <person name="Casagrande A."/>
            <person name="Choisne N."/>
            <person name="Aubourg S."/>
            <person name="Vitulo N."/>
            <person name="Jubin C."/>
            <person name="Vezzi A."/>
            <person name="Legeai F."/>
            <person name="Hugueney P."/>
            <person name="Dasilva C."/>
            <person name="Horner D."/>
            <person name="Mica E."/>
            <person name="Jublot D."/>
            <person name="Poulain J."/>
            <person name="Bruyere C."/>
            <person name="Billault A."/>
            <person name="Segurens B."/>
            <person name="Gouyvenoux M."/>
            <person name="Ugarte E."/>
            <person name="Cattonaro F."/>
            <person name="Anthouard V."/>
            <person name="Vico V."/>
            <person name="Del Fabbro C."/>
            <person name="Alaux M."/>
            <person name="Di Gaspero G."/>
            <person name="Dumas V."/>
            <person name="Felice N."/>
            <person name="Paillard S."/>
            <person name="Juman I."/>
            <person name="Moroldo M."/>
            <person name="Scalabrin S."/>
            <person name="Canaguier A."/>
            <person name="Le Clainche I."/>
            <person name="Malacrida G."/>
            <person name="Durand E."/>
            <person name="Pesole G."/>
            <person name="Laucou V."/>
            <person name="Chatelet P."/>
            <person name="Merdinoglu D."/>
            <person name="Delledonne M."/>
            <person name="Pezzotti M."/>
            <person name="Lecharny A."/>
            <person name="Scarpelli C."/>
            <person name="Artiguenave F."/>
            <person name="Pe M.E."/>
            <person name="Valle G."/>
            <person name="Morgante M."/>
            <person name="Caboche M."/>
            <person name="Adam-Blondon A.-F."/>
            <person name="Weissenbach J."/>
            <person name="Quetier F."/>
            <person name="Wincker P."/>
        </authorList>
    </citation>
    <scope>NUCLEOTIDE SEQUENCE [LARGE SCALE GENOMIC DNA]</scope>
    <source>
        <strain evidence="2">cv. Pinot noir / PN40024</strain>
    </source>
</reference>
<dbReference type="HOGENOM" id="CLU_2763065_0_0_1"/>
<sequence>MSPEEVAEFVPVQNHVAAHVLEMQEVQEGSTKAVTYVLDNENFQAPEETHQTFMHCMVMYLSIEGKRNKF</sequence>
<dbReference type="EMBL" id="FN595794">
    <property type="protein sequence ID" value="CCB53295.1"/>
    <property type="molecule type" value="Genomic_DNA"/>
</dbReference>
<accession>F6HJQ4</accession>
<name>F6HJQ4_VITVI</name>
<dbReference type="AlphaFoldDB" id="F6HJQ4"/>
<dbReference type="PaxDb" id="29760-VIT_00s0369g00010.t01"/>
<gene>
    <name evidence="1" type="ORF">VIT_00s0369g00010</name>
</gene>
<dbReference type="STRING" id="29760.F6HJQ4"/>
<proteinExistence type="predicted"/>
<keyword evidence="2" id="KW-1185">Reference proteome</keyword>
<organism evidence="1 2">
    <name type="scientific">Vitis vinifera</name>
    <name type="common">Grape</name>
    <dbReference type="NCBI Taxonomy" id="29760"/>
    <lineage>
        <taxon>Eukaryota</taxon>
        <taxon>Viridiplantae</taxon>
        <taxon>Streptophyta</taxon>
        <taxon>Embryophyta</taxon>
        <taxon>Tracheophyta</taxon>
        <taxon>Spermatophyta</taxon>
        <taxon>Magnoliopsida</taxon>
        <taxon>eudicotyledons</taxon>
        <taxon>Gunneridae</taxon>
        <taxon>Pentapetalae</taxon>
        <taxon>rosids</taxon>
        <taxon>Vitales</taxon>
        <taxon>Vitaceae</taxon>
        <taxon>Viteae</taxon>
        <taxon>Vitis</taxon>
    </lineage>
</organism>